<organism evidence="1">
    <name type="scientific">Ornithodoros erraticus</name>
    <name type="common">European soft tick</name>
    <name type="synonym">Alectorobius erraticus</name>
    <dbReference type="NCBI Taxonomy" id="265619"/>
    <lineage>
        <taxon>Eukaryota</taxon>
        <taxon>Metazoa</taxon>
        <taxon>Ecdysozoa</taxon>
        <taxon>Arthropoda</taxon>
        <taxon>Chelicerata</taxon>
        <taxon>Arachnida</taxon>
        <taxon>Acari</taxon>
        <taxon>Parasitiformes</taxon>
        <taxon>Ixodida</taxon>
        <taxon>Ixodoidea</taxon>
        <taxon>Argasidae</taxon>
        <taxon>Ornithodorinae</taxon>
        <taxon>Ornithodoros</taxon>
    </lineage>
</organism>
<dbReference type="EMBL" id="GFWV01007298">
    <property type="protein sequence ID" value="MAA32028.1"/>
    <property type="molecule type" value="Transcribed_RNA"/>
</dbReference>
<proteinExistence type="predicted"/>
<dbReference type="AlphaFoldDB" id="A0A293LW77"/>
<protein>
    <submittedName>
        <fullName evidence="1">Uncharacterized protein</fullName>
    </submittedName>
</protein>
<name>A0A293LW77_ORNER</name>
<accession>A0A293LW77</accession>
<sequence length="75" mass="8252">MPRNWRSLRRVLGWGKSSTALTLVRSGVIPLESMWWPRKSILETPNSHLAALITTPYSPGDAGTVDASAIHALRV</sequence>
<evidence type="ECO:0000313" key="1">
    <source>
        <dbReference type="EMBL" id="MAA32028.1"/>
    </source>
</evidence>
<reference evidence="1" key="1">
    <citation type="submission" date="2017-08" db="EMBL/GenBank/DDBJ databases">
        <title>Ornithodoros erraticus midgut genes differentially expressed after blood feeding.</title>
        <authorList>
            <person name="Oleaga A."/>
        </authorList>
    </citation>
    <scope>NUCLEOTIDE SEQUENCE</scope>
    <source>
        <strain evidence="1">Female</strain>
        <tissue evidence="1">Gut</tissue>
    </source>
</reference>